<reference evidence="3 4" key="1">
    <citation type="submission" date="2011-02" db="EMBL/GenBank/DDBJ databases">
        <title>The Genome Sequence of Sphaeroforma arctica JP610.</title>
        <authorList>
            <consortium name="The Broad Institute Genome Sequencing Platform"/>
            <person name="Russ C."/>
            <person name="Cuomo C."/>
            <person name="Young S.K."/>
            <person name="Zeng Q."/>
            <person name="Gargeya S."/>
            <person name="Alvarado L."/>
            <person name="Berlin A."/>
            <person name="Chapman S.B."/>
            <person name="Chen Z."/>
            <person name="Freedman E."/>
            <person name="Gellesch M."/>
            <person name="Goldberg J."/>
            <person name="Griggs A."/>
            <person name="Gujja S."/>
            <person name="Heilman E."/>
            <person name="Heiman D."/>
            <person name="Howarth C."/>
            <person name="Mehta T."/>
            <person name="Neiman D."/>
            <person name="Pearson M."/>
            <person name="Roberts A."/>
            <person name="Saif S."/>
            <person name="Shea T."/>
            <person name="Shenoy N."/>
            <person name="Sisk P."/>
            <person name="Stolte C."/>
            <person name="Sykes S."/>
            <person name="White J."/>
            <person name="Yandava C."/>
            <person name="Burger G."/>
            <person name="Gray M.W."/>
            <person name="Holland P.W.H."/>
            <person name="King N."/>
            <person name="Lang F.B.F."/>
            <person name="Roger A.J."/>
            <person name="Ruiz-Trillo I."/>
            <person name="Haas B."/>
            <person name="Nusbaum C."/>
            <person name="Birren B."/>
        </authorList>
    </citation>
    <scope>NUCLEOTIDE SEQUENCE [LARGE SCALE GENOMIC DNA]</scope>
    <source>
        <strain evidence="3 4">JP610</strain>
    </source>
</reference>
<dbReference type="Pfam" id="PF08620">
    <property type="entry name" value="RPAP1_C"/>
    <property type="match status" value="1"/>
</dbReference>
<dbReference type="InterPro" id="IPR039913">
    <property type="entry name" value="RPAP1/Rba50"/>
</dbReference>
<sequence>MGSGTLFGGLSCAQESRAGYSLNELVMLVRSSVANQRAMAWNTVTAILVQLRDGGYDEETLRVYREGKGDGTDDDRSYAHSHSAPEAALVLHAIKQLGLPYLLRMAVDEQGVSMQDASVRCLAVYLELNAKRLAERNEAMERRVVCAQTDAIGVCGNGCACVHVCVYAYNFVLRI</sequence>
<dbReference type="Proteomes" id="UP000054560">
    <property type="component" value="Unassembled WGS sequence"/>
</dbReference>
<gene>
    <name evidence="3" type="ORF">SARC_11625</name>
</gene>
<dbReference type="InterPro" id="IPR013929">
    <property type="entry name" value="RPAP1_C"/>
</dbReference>
<name>A0A0L0FII4_9EUKA</name>
<dbReference type="EMBL" id="KQ243388">
    <property type="protein sequence ID" value="KNC75858.1"/>
    <property type="molecule type" value="Genomic_DNA"/>
</dbReference>
<dbReference type="PANTHER" id="PTHR21483:SF18">
    <property type="entry name" value="RNA POLYMERASE II-ASSOCIATED PROTEIN 1"/>
    <property type="match status" value="1"/>
</dbReference>
<feature type="domain" description="RPAP1 C-terminal" evidence="2">
    <location>
        <begin position="14"/>
        <end position="51"/>
    </location>
</feature>
<dbReference type="PANTHER" id="PTHR21483">
    <property type="entry name" value="RNA POLYMERASE II-ASSOCIATED PROTEIN 1"/>
    <property type="match status" value="1"/>
</dbReference>
<dbReference type="OrthoDB" id="348201at2759"/>
<dbReference type="RefSeq" id="XP_014149760.1">
    <property type="nucleotide sequence ID" value="XM_014294285.1"/>
</dbReference>
<protein>
    <recommendedName>
        <fullName evidence="2">RPAP1 C-terminal domain-containing protein</fullName>
    </recommendedName>
</protein>
<evidence type="ECO:0000256" key="1">
    <source>
        <dbReference type="SAM" id="Coils"/>
    </source>
</evidence>
<dbReference type="GO" id="GO:0006366">
    <property type="term" value="P:transcription by RNA polymerase II"/>
    <property type="evidence" value="ECO:0007669"/>
    <property type="project" value="InterPro"/>
</dbReference>
<feature type="coiled-coil region" evidence="1">
    <location>
        <begin position="123"/>
        <end position="150"/>
    </location>
</feature>
<organism evidence="3 4">
    <name type="scientific">Sphaeroforma arctica JP610</name>
    <dbReference type="NCBI Taxonomy" id="667725"/>
    <lineage>
        <taxon>Eukaryota</taxon>
        <taxon>Ichthyosporea</taxon>
        <taxon>Ichthyophonida</taxon>
        <taxon>Sphaeroforma</taxon>
    </lineage>
</organism>
<evidence type="ECO:0000259" key="2">
    <source>
        <dbReference type="Pfam" id="PF08620"/>
    </source>
</evidence>
<evidence type="ECO:0000313" key="3">
    <source>
        <dbReference type="EMBL" id="KNC75858.1"/>
    </source>
</evidence>
<keyword evidence="1" id="KW-0175">Coiled coil</keyword>
<dbReference type="GeneID" id="25912129"/>
<evidence type="ECO:0000313" key="4">
    <source>
        <dbReference type="Proteomes" id="UP000054560"/>
    </source>
</evidence>
<proteinExistence type="predicted"/>
<dbReference type="AlphaFoldDB" id="A0A0L0FII4"/>
<keyword evidence="4" id="KW-1185">Reference proteome</keyword>
<accession>A0A0L0FII4</accession>